<evidence type="ECO:0000313" key="5">
    <source>
        <dbReference type="Proteomes" id="UP000477779"/>
    </source>
</evidence>
<name>A0AAJ3DNA7_9ACTN</name>
<dbReference type="Proteomes" id="UP000477779">
    <property type="component" value="Unassembled WGS sequence"/>
</dbReference>
<protein>
    <recommendedName>
        <fullName evidence="1">RING-type domain-containing protein</fullName>
    </recommendedName>
</protein>
<dbReference type="InterPro" id="IPR001841">
    <property type="entry name" value="Znf_RING"/>
</dbReference>
<dbReference type="Pfam" id="PF14447">
    <property type="entry name" value="Prok-RING_4"/>
    <property type="match status" value="1"/>
</dbReference>
<gene>
    <name evidence="2" type="ORF">G3561_21725</name>
    <name evidence="3" type="ORF">GCE86_08385</name>
</gene>
<dbReference type="RefSeq" id="WP_154226411.1">
    <property type="nucleotide sequence ID" value="NZ_CP045309.1"/>
</dbReference>
<keyword evidence="4" id="KW-1185">Reference proteome</keyword>
<dbReference type="Gene3D" id="3.30.40.10">
    <property type="entry name" value="Zinc/RING finger domain, C3HC4 (zinc finger)"/>
    <property type="match status" value="1"/>
</dbReference>
<reference evidence="3 4" key="1">
    <citation type="submission" date="2019-10" db="EMBL/GenBank/DDBJ databases">
        <title>Genome Sequence of Micromonospora terminaliae DSM 101760.</title>
        <authorList>
            <person name="Guo L."/>
        </authorList>
    </citation>
    <scope>NUCLEOTIDE SEQUENCE [LARGE SCALE GENOMIC DNA]</scope>
    <source>
        <strain evidence="3 4">DSM 101760</strain>
    </source>
</reference>
<dbReference type="EMBL" id="JAAHBZ010000010">
    <property type="protein sequence ID" value="NES30155.1"/>
    <property type="molecule type" value="Genomic_DNA"/>
</dbReference>
<sequence length="155" mass="16722">MDALATLLLRRAGSVALPEPAAAPPADGDAWVANLEADLAATGWLLDAVVRRRFARLDPVTRMRWADFVCAVTAELVGADREHVPLFRRFPDTPADADRLYVERLIVHLLQTETAPCILCGAEGRVHALDPCGHLVCADCFDADGYTACPICGRG</sequence>
<reference evidence="2 5" key="2">
    <citation type="submission" date="2020-02" db="EMBL/GenBank/DDBJ databases">
        <title>WGS of Micromonospora spp. isolated from hot spring.</title>
        <authorList>
            <person name="Thawai C."/>
        </authorList>
    </citation>
    <scope>NUCLEOTIDE SEQUENCE [LARGE SCALE GENOMIC DNA]</scope>
    <source>
        <strain evidence="2 5">TMS7</strain>
    </source>
</reference>
<evidence type="ECO:0000313" key="3">
    <source>
        <dbReference type="EMBL" id="QGL47068.1"/>
    </source>
</evidence>
<evidence type="ECO:0000313" key="2">
    <source>
        <dbReference type="EMBL" id="NES30155.1"/>
    </source>
</evidence>
<dbReference type="EMBL" id="CP045309">
    <property type="protein sequence ID" value="QGL47068.1"/>
    <property type="molecule type" value="Genomic_DNA"/>
</dbReference>
<dbReference type="Proteomes" id="UP000402241">
    <property type="component" value="Chromosome"/>
</dbReference>
<dbReference type="AlphaFoldDB" id="A0AAJ3DNA7"/>
<organism evidence="2 5">
    <name type="scientific">Micromonospora terminaliae</name>
    <dbReference type="NCBI Taxonomy" id="1914461"/>
    <lineage>
        <taxon>Bacteria</taxon>
        <taxon>Bacillati</taxon>
        <taxon>Actinomycetota</taxon>
        <taxon>Actinomycetes</taxon>
        <taxon>Micromonosporales</taxon>
        <taxon>Micromonosporaceae</taxon>
        <taxon>Micromonospora</taxon>
    </lineage>
</organism>
<dbReference type="SUPFAM" id="SSF57850">
    <property type="entry name" value="RING/U-box"/>
    <property type="match status" value="1"/>
</dbReference>
<dbReference type="PROSITE" id="PS50089">
    <property type="entry name" value="ZF_RING_2"/>
    <property type="match status" value="1"/>
</dbReference>
<proteinExistence type="predicted"/>
<evidence type="ECO:0000259" key="1">
    <source>
        <dbReference type="PROSITE" id="PS50089"/>
    </source>
</evidence>
<dbReference type="InterPro" id="IPR013083">
    <property type="entry name" value="Znf_RING/FYVE/PHD"/>
</dbReference>
<accession>A0AAJ3DNA7</accession>
<feature type="domain" description="RING-type" evidence="1">
    <location>
        <begin position="117"/>
        <end position="152"/>
    </location>
</feature>
<evidence type="ECO:0000313" key="4">
    <source>
        <dbReference type="Proteomes" id="UP000402241"/>
    </source>
</evidence>